<dbReference type="Proteomes" id="UP000188532">
    <property type="component" value="Unassembled WGS sequence"/>
</dbReference>
<comment type="caution">
    <text evidence="2">The sequence shown here is derived from an EMBL/GenBank/DDBJ whole genome shotgun (WGS) entry which is preliminary data.</text>
</comment>
<gene>
    <name evidence="2" type="ORF">BZL29_2582</name>
</gene>
<proteinExistence type="predicted"/>
<evidence type="ECO:0000313" key="2">
    <source>
        <dbReference type="EMBL" id="OOK80583.1"/>
    </source>
</evidence>
<protein>
    <submittedName>
        <fullName evidence="2">Uncharacterized protein</fullName>
    </submittedName>
</protein>
<dbReference type="AlphaFoldDB" id="A0A1V3XMY5"/>
<dbReference type="EMBL" id="MVBN01000002">
    <property type="protein sequence ID" value="OOK80583.1"/>
    <property type="molecule type" value="Genomic_DNA"/>
</dbReference>
<feature type="compositionally biased region" description="Low complexity" evidence="1">
    <location>
        <begin position="32"/>
        <end position="50"/>
    </location>
</feature>
<sequence length="76" mass="8189">MPDLRLTTGGRRRSERPPGHTVVEMNHAASKPGARPTARAQRAPRRTVPAFRVAGDPSRRTSGAWPSSRPYGSVSG</sequence>
<feature type="region of interest" description="Disordered" evidence="1">
    <location>
        <begin position="1"/>
        <end position="76"/>
    </location>
</feature>
<evidence type="ECO:0000256" key="1">
    <source>
        <dbReference type="SAM" id="MobiDB-lite"/>
    </source>
</evidence>
<organism evidence="2 3">
    <name type="scientific">Mycobacterium kansasii</name>
    <dbReference type="NCBI Taxonomy" id="1768"/>
    <lineage>
        <taxon>Bacteria</taxon>
        <taxon>Bacillati</taxon>
        <taxon>Actinomycetota</taxon>
        <taxon>Actinomycetes</taxon>
        <taxon>Mycobacteriales</taxon>
        <taxon>Mycobacteriaceae</taxon>
        <taxon>Mycobacterium</taxon>
    </lineage>
</organism>
<name>A0A1V3XMY5_MYCKA</name>
<accession>A0A1V3XMY5</accession>
<reference evidence="2 3" key="1">
    <citation type="submission" date="2017-02" db="EMBL/GenBank/DDBJ databases">
        <title>Complete genome sequences of Mycobacterium kansasii strains isolated from rhesus macaques.</title>
        <authorList>
            <person name="Panda A."/>
            <person name="Nagaraj S."/>
            <person name="Zhao X."/>
            <person name="Tettelin H."/>
            <person name="Detolla L.J."/>
        </authorList>
    </citation>
    <scope>NUCLEOTIDE SEQUENCE [LARGE SCALE GENOMIC DNA]</scope>
    <source>
        <strain evidence="2 3">11-3469</strain>
    </source>
</reference>
<evidence type="ECO:0000313" key="3">
    <source>
        <dbReference type="Proteomes" id="UP000188532"/>
    </source>
</evidence>